<sequence length="149" mass="17374">MELINIGSDGRDFFKILPKDWQDIIVPIWEDYKRGARIYVFKNDGELAAGGIVFNGAPPNMTVFEIEEGQKYVELGFQYIGFLFVDPKYRNQALGSKWLMALKVKFPNQSYWLTIEEEGLRSFYEKNGFKCVTESKDPNNPEWILIYKP</sequence>
<evidence type="ECO:0000313" key="3">
    <source>
        <dbReference type="Proteomes" id="UP000618952"/>
    </source>
</evidence>
<evidence type="ECO:0000259" key="1">
    <source>
        <dbReference type="PROSITE" id="PS51186"/>
    </source>
</evidence>
<dbReference type="Proteomes" id="UP000618952">
    <property type="component" value="Unassembled WGS sequence"/>
</dbReference>
<gene>
    <name evidence="2" type="ORF">H4O18_18030</name>
</gene>
<dbReference type="SUPFAM" id="SSF55729">
    <property type="entry name" value="Acyl-CoA N-acyltransferases (Nat)"/>
    <property type="match status" value="1"/>
</dbReference>
<dbReference type="RefSeq" id="WP_187587224.1">
    <property type="nucleotide sequence ID" value="NZ_JACLHY010000024.1"/>
</dbReference>
<dbReference type="PROSITE" id="PS51186">
    <property type="entry name" value="GNAT"/>
    <property type="match status" value="1"/>
</dbReference>
<evidence type="ECO:0000313" key="2">
    <source>
        <dbReference type="EMBL" id="MBC8769902.1"/>
    </source>
</evidence>
<dbReference type="InterPro" id="IPR016181">
    <property type="entry name" value="Acyl_CoA_acyltransferase"/>
</dbReference>
<feature type="domain" description="N-acetyltransferase" evidence="1">
    <location>
        <begin position="1"/>
        <end position="149"/>
    </location>
</feature>
<dbReference type="Gene3D" id="3.40.630.30">
    <property type="match status" value="1"/>
</dbReference>
<dbReference type="CDD" id="cd04301">
    <property type="entry name" value="NAT_SF"/>
    <property type="match status" value="1"/>
</dbReference>
<organism evidence="2 3">
    <name type="scientific">Arenibacter arenosicollis</name>
    <dbReference type="NCBI Taxonomy" id="2762274"/>
    <lineage>
        <taxon>Bacteria</taxon>
        <taxon>Pseudomonadati</taxon>
        <taxon>Bacteroidota</taxon>
        <taxon>Flavobacteriia</taxon>
        <taxon>Flavobacteriales</taxon>
        <taxon>Flavobacteriaceae</taxon>
        <taxon>Arenibacter</taxon>
    </lineage>
</organism>
<dbReference type="EMBL" id="JACLHY010000024">
    <property type="protein sequence ID" value="MBC8769902.1"/>
    <property type="molecule type" value="Genomic_DNA"/>
</dbReference>
<dbReference type="Pfam" id="PF00583">
    <property type="entry name" value="Acetyltransf_1"/>
    <property type="match status" value="1"/>
</dbReference>
<accession>A0ABR7QRS9</accession>
<reference evidence="2 3" key="1">
    <citation type="submission" date="2020-08" db="EMBL/GenBank/DDBJ databases">
        <title>Arenibacter gaetbuli sp. nov., isolated from a sand dune.</title>
        <authorList>
            <person name="Park S."/>
            <person name="Yoon J.-H."/>
        </authorList>
    </citation>
    <scope>NUCLEOTIDE SEQUENCE [LARGE SCALE GENOMIC DNA]</scope>
    <source>
        <strain evidence="2 3">BSSL-BM3</strain>
    </source>
</reference>
<keyword evidence="3" id="KW-1185">Reference proteome</keyword>
<protein>
    <submittedName>
        <fullName evidence="2">GNAT family N-acetyltransferase</fullName>
    </submittedName>
</protein>
<dbReference type="InterPro" id="IPR000182">
    <property type="entry name" value="GNAT_dom"/>
</dbReference>
<comment type="caution">
    <text evidence="2">The sequence shown here is derived from an EMBL/GenBank/DDBJ whole genome shotgun (WGS) entry which is preliminary data.</text>
</comment>
<proteinExistence type="predicted"/>
<name>A0ABR7QRS9_9FLAO</name>